<dbReference type="EMBL" id="BJYU01000002">
    <property type="protein sequence ID" value="GEO12599.1"/>
    <property type="molecule type" value="Genomic_DNA"/>
</dbReference>
<reference evidence="1 2" key="1">
    <citation type="submission" date="2019-07" db="EMBL/GenBank/DDBJ databases">
        <title>Whole genome shotgun sequence of Microvirga aerophila NBRC 106136.</title>
        <authorList>
            <person name="Hosoyama A."/>
            <person name="Uohara A."/>
            <person name="Ohji S."/>
            <person name="Ichikawa N."/>
        </authorList>
    </citation>
    <scope>NUCLEOTIDE SEQUENCE [LARGE SCALE GENOMIC DNA]</scope>
    <source>
        <strain evidence="1 2">NBRC 106136</strain>
    </source>
</reference>
<organism evidence="1 2">
    <name type="scientific">Microvirga aerophila</name>
    <dbReference type="NCBI Taxonomy" id="670291"/>
    <lineage>
        <taxon>Bacteria</taxon>
        <taxon>Pseudomonadati</taxon>
        <taxon>Pseudomonadota</taxon>
        <taxon>Alphaproteobacteria</taxon>
        <taxon>Hyphomicrobiales</taxon>
        <taxon>Methylobacteriaceae</taxon>
        <taxon>Microvirga</taxon>
    </lineage>
</organism>
<protein>
    <submittedName>
        <fullName evidence="1">Uncharacterized protein</fullName>
    </submittedName>
</protein>
<sequence>MARAYRECGIAEEVMGSPAARFGNEQGLQDAKFGLKLLEGAVTTVTRIDVDNDYSGLLTSCDGDVCVRMFCERIPDFTFVGGRTIDPACEEGVLSRSYAGGTLATSTDSFSNRVQEDDWNSSSSIAERMFDVRLHVSSMVAASAARGEGRRRQGCPPSVSDIFSWELMVLTRRVHVLVTLKMKLSHPIRQQ</sequence>
<gene>
    <name evidence="1" type="ORF">MAE02_02950</name>
</gene>
<keyword evidence="2" id="KW-1185">Reference proteome</keyword>
<accession>A0A512BKV1</accession>
<name>A0A512BKV1_9HYPH</name>
<comment type="caution">
    <text evidence="1">The sequence shown here is derived from an EMBL/GenBank/DDBJ whole genome shotgun (WGS) entry which is preliminary data.</text>
</comment>
<proteinExistence type="predicted"/>
<evidence type="ECO:0000313" key="2">
    <source>
        <dbReference type="Proteomes" id="UP000321085"/>
    </source>
</evidence>
<dbReference type="AlphaFoldDB" id="A0A512BKV1"/>
<evidence type="ECO:0000313" key="1">
    <source>
        <dbReference type="EMBL" id="GEO12599.1"/>
    </source>
</evidence>
<dbReference type="Proteomes" id="UP000321085">
    <property type="component" value="Unassembled WGS sequence"/>
</dbReference>